<dbReference type="RefSeq" id="WP_173285119.1">
    <property type="nucleotide sequence ID" value="NZ_CP054020.1"/>
</dbReference>
<gene>
    <name evidence="1" type="ORF">HQN79_06410</name>
</gene>
<dbReference type="Proteomes" id="UP000504724">
    <property type="component" value="Chromosome"/>
</dbReference>
<reference evidence="1 2" key="1">
    <citation type="submission" date="2020-05" db="EMBL/GenBank/DDBJ databases">
        <title>Thiomicrorhabdus sediminis sp.nov. and Thiomicrorhabdus xiamenensis sp.nov., novel sulfur-oxidizing bacteria isolated from coastal sediment.</title>
        <authorList>
            <person name="Liu X."/>
        </authorList>
    </citation>
    <scope>NUCLEOTIDE SEQUENCE [LARGE SCALE GENOMIC DNA]</scope>
    <source>
        <strain evidence="1 2">G2</strain>
    </source>
</reference>
<protein>
    <submittedName>
        <fullName evidence="1">Uncharacterized protein</fullName>
    </submittedName>
</protein>
<sequence length="382" mass="45302">MAYLKPYYHIEEVVEIFQQRDPMVTRESVLDLGARGLLNFGLLSLPFTRGNTDLWNERLAKQQGYEIRVIGEPYYESKYPAVARRLYNGLKKQLEYHKKHSNENYESVKDGNEYLTKYLLETYRLTAPIVKKYRFHYPPVLLWDKEQEKHDDTNYEPLIDEIGLKGKPERLIFPVFEWFAPNWILKVLHGDIEYLKRLKISKFTDLNNDVLKPIKGVIVNLPCDELPDELQYESDTELCNVELIYQHELDTDYFIRLIEADRFYISRRELMCFEQEYLGIEHRMKVNTPKQNTTNVFSSPPRKKDDLFNAMNTVFAAFLSDNGRLPQRVEAWEYFKINLPSYLSLNEKQNAILLDGKEIDKEAFLKRLKRYTKEPIPPSSSQ</sequence>
<organism evidence="1 2">
    <name type="scientific">Thiomicrorhabdus xiamenensis</name>
    <dbReference type="NCBI Taxonomy" id="2739063"/>
    <lineage>
        <taxon>Bacteria</taxon>
        <taxon>Pseudomonadati</taxon>
        <taxon>Pseudomonadota</taxon>
        <taxon>Gammaproteobacteria</taxon>
        <taxon>Thiotrichales</taxon>
        <taxon>Piscirickettsiaceae</taxon>
        <taxon>Thiomicrorhabdus</taxon>
    </lineage>
</organism>
<dbReference type="AlphaFoldDB" id="A0A7D4SN79"/>
<accession>A0A7D4SN79</accession>
<proteinExistence type="predicted"/>
<dbReference type="KEGG" id="txa:HQN79_06410"/>
<evidence type="ECO:0000313" key="1">
    <source>
        <dbReference type="EMBL" id="QKI89221.1"/>
    </source>
</evidence>
<keyword evidence="2" id="KW-1185">Reference proteome</keyword>
<dbReference type="EMBL" id="CP054020">
    <property type="protein sequence ID" value="QKI89221.1"/>
    <property type="molecule type" value="Genomic_DNA"/>
</dbReference>
<name>A0A7D4SN79_9GAMM</name>
<evidence type="ECO:0000313" key="2">
    <source>
        <dbReference type="Proteomes" id="UP000504724"/>
    </source>
</evidence>